<proteinExistence type="predicted"/>
<evidence type="ECO:0000313" key="2">
    <source>
        <dbReference type="Proteomes" id="UP000663828"/>
    </source>
</evidence>
<dbReference type="EMBL" id="CAJNOR010012861">
    <property type="protein sequence ID" value="CAF1670130.1"/>
    <property type="molecule type" value="Genomic_DNA"/>
</dbReference>
<protein>
    <recommendedName>
        <fullName evidence="3">Kelch-like protein</fullName>
    </recommendedName>
</protein>
<feature type="non-terminal residue" evidence="1">
    <location>
        <position position="1"/>
    </location>
</feature>
<comment type="caution">
    <text evidence="1">The sequence shown here is derived from an EMBL/GenBank/DDBJ whole genome shotgun (WGS) entry which is preliminary data.</text>
</comment>
<evidence type="ECO:0008006" key="3">
    <source>
        <dbReference type="Google" id="ProtNLM"/>
    </source>
</evidence>
<dbReference type="Proteomes" id="UP000663828">
    <property type="component" value="Unassembled WGS sequence"/>
</dbReference>
<dbReference type="Gene3D" id="2.130.10.80">
    <property type="entry name" value="Galactose oxidase/kelch, beta-propeller"/>
    <property type="match status" value="1"/>
</dbReference>
<dbReference type="AlphaFoldDB" id="A0A816G7G7"/>
<dbReference type="InterPro" id="IPR015915">
    <property type="entry name" value="Kelch-typ_b-propeller"/>
</dbReference>
<evidence type="ECO:0000313" key="1">
    <source>
        <dbReference type="EMBL" id="CAF1670130.1"/>
    </source>
</evidence>
<accession>A0A816G7G7</accession>
<dbReference type="InterPro" id="IPR037293">
    <property type="entry name" value="Gal_Oxidase_central_sf"/>
</dbReference>
<reference evidence="1" key="1">
    <citation type="submission" date="2021-02" db="EMBL/GenBank/DDBJ databases">
        <authorList>
            <person name="Nowell W R."/>
        </authorList>
    </citation>
    <scope>NUCLEOTIDE SEQUENCE</scope>
</reference>
<sequence length="53" mass="5629">SAELYDLLTGNWTTAANMNIERSQHTASILANGKILVAGGYNGNSSINTAKLY</sequence>
<organism evidence="1 2">
    <name type="scientific">Adineta ricciae</name>
    <name type="common">Rotifer</name>
    <dbReference type="NCBI Taxonomy" id="249248"/>
    <lineage>
        <taxon>Eukaryota</taxon>
        <taxon>Metazoa</taxon>
        <taxon>Spiralia</taxon>
        <taxon>Gnathifera</taxon>
        <taxon>Rotifera</taxon>
        <taxon>Eurotatoria</taxon>
        <taxon>Bdelloidea</taxon>
        <taxon>Adinetida</taxon>
        <taxon>Adinetidae</taxon>
        <taxon>Adineta</taxon>
    </lineage>
</organism>
<dbReference type="SUPFAM" id="SSF117281">
    <property type="entry name" value="Kelch motif"/>
    <property type="match status" value="1"/>
</dbReference>
<keyword evidence="2" id="KW-1185">Reference proteome</keyword>
<name>A0A816G7G7_ADIRI</name>
<gene>
    <name evidence="1" type="ORF">XAT740_LOCUS58516</name>
</gene>